<keyword evidence="6 8" id="KW-0378">Hydrolase</keyword>
<dbReference type="RefSeq" id="WP_013300707.1">
    <property type="nucleotide sequence ID" value="NC_014414.1"/>
</dbReference>
<evidence type="ECO:0000256" key="1">
    <source>
        <dbReference type="ARBA" id="ARBA00000677"/>
    </source>
</evidence>
<dbReference type="InterPro" id="IPR000223">
    <property type="entry name" value="Pept_S26A_signal_pept_1"/>
</dbReference>
<dbReference type="HOGENOM" id="CLU_028723_1_2_5"/>
<dbReference type="Gene3D" id="2.10.109.10">
    <property type="entry name" value="Umud Fragment, subunit A"/>
    <property type="match status" value="1"/>
</dbReference>
<dbReference type="CDD" id="cd06530">
    <property type="entry name" value="S26_SPase_I"/>
    <property type="match status" value="1"/>
</dbReference>
<evidence type="ECO:0000256" key="6">
    <source>
        <dbReference type="ARBA" id="ARBA00022801"/>
    </source>
</evidence>
<dbReference type="InterPro" id="IPR036286">
    <property type="entry name" value="LexA/Signal_pep-like_sf"/>
</dbReference>
<sequence length="280" mass="31285">MNGTQRQAAPRAAAESSVAPKPTLWEEVIDIARTVGIAVGITLFVRFFLIQPFNIPSGSMKPTLQVGDFILVDKIDYGYSKASLIYPFTRLPLEGRLFGDTPVRGEIVVFKNAADRNRDYIKRVVGVPGDKIQVISGVLHINDQRVQRELIRGQEPDCARVDPAARLYRETLPEGGPTYIVQECHGDFTARDNFGPVIVPEGRYFMMGDNRDNSQDSRTFDVGGINPDTGHLEPHFVPLDQMVGKATRVVMSIDGEQAALWQPWRWPLAIRYGRIFSSVN</sequence>
<dbReference type="InterPro" id="IPR019758">
    <property type="entry name" value="Pept_S26A_signal_pept_1_CS"/>
</dbReference>
<evidence type="ECO:0000256" key="5">
    <source>
        <dbReference type="ARBA" id="ARBA00022670"/>
    </source>
</evidence>
<feature type="active site" evidence="7">
    <location>
        <position position="122"/>
    </location>
</feature>
<accession>E0TBD6</accession>
<dbReference type="PROSITE" id="PS00760">
    <property type="entry name" value="SPASE_I_2"/>
    <property type="match status" value="1"/>
</dbReference>
<comment type="catalytic activity">
    <reaction evidence="1 8">
        <text>Cleavage of hydrophobic, N-terminal signal or leader sequences from secreted and periplasmic proteins.</text>
        <dbReference type="EC" id="3.4.21.89"/>
    </reaction>
</comment>
<comment type="similarity">
    <text evidence="2 9">Belongs to the peptidase S26 family.</text>
</comment>
<evidence type="ECO:0000256" key="2">
    <source>
        <dbReference type="ARBA" id="ARBA00009370"/>
    </source>
</evidence>
<evidence type="ECO:0000256" key="4">
    <source>
        <dbReference type="ARBA" id="ARBA00019232"/>
    </source>
</evidence>
<evidence type="ECO:0000313" key="12">
    <source>
        <dbReference type="Proteomes" id="UP000001302"/>
    </source>
</evidence>
<dbReference type="InterPro" id="IPR019757">
    <property type="entry name" value="Pept_S26A_signal_pept_1_Lys-AS"/>
</dbReference>
<evidence type="ECO:0000256" key="7">
    <source>
        <dbReference type="PIRSR" id="PIRSR600223-1"/>
    </source>
</evidence>
<dbReference type="GO" id="GO:0016020">
    <property type="term" value="C:membrane"/>
    <property type="evidence" value="ECO:0007669"/>
    <property type="project" value="UniProtKB-SubCell"/>
</dbReference>
<dbReference type="GO" id="GO:0009003">
    <property type="term" value="F:signal peptidase activity"/>
    <property type="evidence" value="ECO:0007669"/>
    <property type="project" value="UniProtKB-EC"/>
</dbReference>
<dbReference type="EC" id="3.4.21.89" evidence="3 8"/>
<dbReference type="EMBL" id="CP002156">
    <property type="protein sequence ID" value="ADM09733.1"/>
    <property type="molecule type" value="Genomic_DNA"/>
</dbReference>
<evidence type="ECO:0000256" key="3">
    <source>
        <dbReference type="ARBA" id="ARBA00013208"/>
    </source>
</evidence>
<feature type="active site" evidence="7">
    <location>
        <position position="59"/>
    </location>
</feature>
<comment type="subcellular location">
    <subcellularLocation>
        <location evidence="9">Membrane</location>
        <topology evidence="9">Single-pass type II membrane protein</topology>
    </subcellularLocation>
</comment>
<organism evidence="11 12">
    <name type="scientific">Parvularcula bermudensis (strain ATCC BAA-594 / HTCC2503 / KCTC 12087)</name>
    <dbReference type="NCBI Taxonomy" id="314260"/>
    <lineage>
        <taxon>Bacteria</taxon>
        <taxon>Pseudomonadati</taxon>
        <taxon>Pseudomonadota</taxon>
        <taxon>Alphaproteobacteria</taxon>
        <taxon>Parvularculales</taxon>
        <taxon>Parvularculaceae</taxon>
        <taxon>Parvularcula</taxon>
    </lineage>
</organism>
<dbReference type="eggNOG" id="COG0681">
    <property type="taxonomic scope" value="Bacteria"/>
</dbReference>
<evidence type="ECO:0000313" key="11">
    <source>
        <dbReference type="EMBL" id="ADM09733.1"/>
    </source>
</evidence>
<gene>
    <name evidence="11" type="ordered locus">PB2503_08389</name>
</gene>
<evidence type="ECO:0000256" key="8">
    <source>
        <dbReference type="RuleBase" id="RU003993"/>
    </source>
</evidence>
<dbReference type="STRING" id="314260.PB2503_08389"/>
<dbReference type="OrthoDB" id="9815782at2"/>
<reference evidence="12" key="1">
    <citation type="submission" date="2010-08" db="EMBL/GenBank/DDBJ databases">
        <title>Genome sequence of Parvularcula bermudensis HTCC2503.</title>
        <authorList>
            <person name="Kang D.-M."/>
            <person name="Oh H.-M."/>
            <person name="Cho J.-C."/>
        </authorList>
    </citation>
    <scope>NUCLEOTIDE SEQUENCE [LARGE SCALE GENOMIC DNA]</scope>
    <source>
        <strain evidence="12">ATCC BAA-594 / HTCC2503 / KCTC 12087</strain>
    </source>
</reference>
<dbReference type="GO" id="GO:0004252">
    <property type="term" value="F:serine-type endopeptidase activity"/>
    <property type="evidence" value="ECO:0007669"/>
    <property type="project" value="InterPro"/>
</dbReference>
<reference evidence="11 12" key="2">
    <citation type="journal article" date="2011" name="J. Bacteriol.">
        <title>Complete genome sequence of strain HTCC2503T of Parvularcula bermudensis, the type species of the order "Parvularculales" in the class Alphaproteobacteria.</title>
        <authorList>
            <person name="Oh H.M."/>
            <person name="Kang I."/>
            <person name="Vergin K.L."/>
            <person name="Kang D."/>
            <person name="Rhee K.H."/>
            <person name="Giovannoni S.J."/>
            <person name="Cho J.C."/>
        </authorList>
    </citation>
    <scope>NUCLEOTIDE SEQUENCE [LARGE SCALE GENOMIC DNA]</scope>
    <source>
        <strain evidence="12">ATCC BAA-594 / HTCC2503 / KCTC 12087</strain>
    </source>
</reference>
<dbReference type="Pfam" id="PF10502">
    <property type="entry name" value="Peptidase_S26"/>
    <property type="match status" value="1"/>
</dbReference>
<keyword evidence="12" id="KW-1185">Reference proteome</keyword>
<protein>
    <recommendedName>
        <fullName evidence="4 8">Signal peptidase I</fullName>
        <ecNumber evidence="3 8">3.4.21.89</ecNumber>
    </recommendedName>
</protein>
<dbReference type="InterPro" id="IPR019533">
    <property type="entry name" value="Peptidase_S26"/>
</dbReference>
<evidence type="ECO:0000256" key="9">
    <source>
        <dbReference type="RuleBase" id="RU362042"/>
    </source>
</evidence>
<dbReference type="KEGG" id="pbr:PB2503_08389"/>
<proteinExistence type="inferred from homology"/>
<evidence type="ECO:0000259" key="10">
    <source>
        <dbReference type="Pfam" id="PF10502"/>
    </source>
</evidence>
<dbReference type="InterPro" id="IPR019756">
    <property type="entry name" value="Pept_S26A_signal_pept_1_Ser-AS"/>
</dbReference>
<dbReference type="NCBIfam" id="TIGR02227">
    <property type="entry name" value="sigpep_I_bact"/>
    <property type="match status" value="1"/>
</dbReference>
<feature type="domain" description="Peptidase S26" evidence="10">
    <location>
        <begin position="29"/>
        <end position="249"/>
    </location>
</feature>
<dbReference type="PROSITE" id="PS00501">
    <property type="entry name" value="SPASE_I_1"/>
    <property type="match status" value="1"/>
</dbReference>
<dbReference type="PRINTS" id="PR00727">
    <property type="entry name" value="LEADERPTASE"/>
</dbReference>
<dbReference type="SUPFAM" id="SSF51306">
    <property type="entry name" value="LexA/Signal peptidase"/>
    <property type="match status" value="1"/>
</dbReference>
<dbReference type="Proteomes" id="UP000001302">
    <property type="component" value="Chromosome"/>
</dbReference>
<dbReference type="MEROPS" id="S26.001"/>
<dbReference type="AlphaFoldDB" id="E0TBD6"/>
<dbReference type="PANTHER" id="PTHR43390">
    <property type="entry name" value="SIGNAL PEPTIDASE I"/>
    <property type="match status" value="1"/>
</dbReference>
<dbReference type="PANTHER" id="PTHR43390:SF1">
    <property type="entry name" value="CHLOROPLAST PROCESSING PEPTIDASE"/>
    <property type="match status" value="1"/>
</dbReference>
<dbReference type="PROSITE" id="PS00761">
    <property type="entry name" value="SPASE_I_3"/>
    <property type="match status" value="1"/>
</dbReference>
<keyword evidence="5 8" id="KW-0645">Protease</keyword>
<name>E0TBD6_PARBH</name>
<dbReference type="GO" id="GO:0006465">
    <property type="term" value="P:signal peptide processing"/>
    <property type="evidence" value="ECO:0007669"/>
    <property type="project" value="InterPro"/>
</dbReference>